<dbReference type="GO" id="GO:0005634">
    <property type="term" value="C:nucleus"/>
    <property type="evidence" value="ECO:0007669"/>
    <property type="project" value="UniProtKB-SubCell"/>
</dbReference>
<dbReference type="EMBL" id="QRBI01000235">
    <property type="protein sequence ID" value="RMB91572.1"/>
    <property type="molecule type" value="Genomic_DNA"/>
</dbReference>
<dbReference type="GO" id="GO:0000981">
    <property type="term" value="F:DNA-binding transcription factor activity, RNA polymerase II-specific"/>
    <property type="evidence" value="ECO:0007669"/>
    <property type="project" value="TreeGrafter"/>
</dbReference>
<feature type="compositionally biased region" description="Basic and acidic residues" evidence="9">
    <location>
        <begin position="1"/>
        <end position="47"/>
    </location>
</feature>
<organism evidence="11 12">
    <name type="scientific">Hirundo rustica rustica</name>
    <dbReference type="NCBI Taxonomy" id="333673"/>
    <lineage>
        <taxon>Eukaryota</taxon>
        <taxon>Metazoa</taxon>
        <taxon>Chordata</taxon>
        <taxon>Craniata</taxon>
        <taxon>Vertebrata</taxon>
        <taxon>Euteleostomi</taxon>
        <taxon>Archelosauria</taxon>
        <taxon>Archosauria</taxon>
        <taxon>Dinosauria</taxon>
        <taxon>Saurischia</taxon>
        <taxon>Theropoda</taxon>
        <taxon>Coelurosauria</taxon>
        <taxon>Aves</taxon>
        <taxon>Neognathae</taxon>
        <taxon>Neoaves</taxon>
        <taxon>Telluraves</taxon>
        <taxon>Australaves</taxon>
        <taxon>Passeriformes</taxon>
        <taxon>Sylvioidea</taxon>
        <taxon>Hirundinidae</taxon>
        <taxon>Hirundo</taxon>
    </lineage>
</organism>
<evidence type="ECO:0000256" key="6">
    <source>
        <dbReference type="ARBA" id="ARBA00023242"/>
    </source>
</evidence>
<dbReference type="InterPro" id="IPR030456">
    <property type="entry name" value="TF_fork_head_CS_2"/>
</dbReference>
<feature type="region of interest" description="Disordered" evidence="9">
    <location>
        <begin position="157"/>
        <end position="219"/>
    </location>
</feature>
<accession>A0A3M0ISS6</accession>
<name>A0A3M0ISS6_HIRRU</name>
<evidence type="ECO:0000256" key="9">
    <source>
        <dbReference type="SAM" id="MobiDB-lite"/>
    </source>
</evidence>
<dbReference type="OrthoDB" id="5402974at2759"/>
<dbReference type="InterPro" id="IPR036388">
    <property type="entry name" value="WH-like_DNA-bd_sf"/>
</dbReference>
<evidence type="ECO:0000259" key="10">
    <source>
        <dbReference type="PROSITE" id="PS50039"/>
    </source>
</evidence>
<keyword evidence="2" id="KW-1017">Isopeptide bond</keyword>
<dbReference type="STRING" id="333673.A0A3M0ISS6"/>
<feature type="DNA-binding region" description="Fork-head" evidence="8">
    <location>
        <begin position="64"/>
        <end position="155"/>
    </location>
</feature>
<evidence type="ECO:0000313" key="12">
    <source>
        <dbReference type="Proteomes" id="UP000269221"/>
    </source>
</evidence>
<evidence type="ECO:0000256" key="7">
    <source>
        <dbReference type="ARBA" id="ARBA00034872"/>
    </source>
</evidence>
<comment type="caution">
    <text evidence="11">The sequence shown here is derived from an EMBL/GenBank/DDBJ whole genome shotgun (WGS) entry which is preliminary data.</text>
</comment>
<keyword evidence="3" id="KW-0221">Differentiation</keyword>
<keyword evidence="6 8" id="KW-0539">Nucleus</keyword>
<dbReference type="SMART" id="SM00339">
    <property type="entry name" value="FH"/>
    <property type="match status" value="1"/>
</dbReference>
<evidence type="ECO:0000313" key="11">
    <source>
        <dbReference type="EMBL" id="RMB91572.1"/>
    </source>
</evidence>
<comment type="subcellular location">
    <subcellularLocation>
        <location evidence="1 8">Nucleus</location>
    </subcellularLocation>
</comment>
<feature type="domain" description="Fork-head" evidence="10">
    <location>
        <begin position="64"/>
        <end position="155"/>
    </location>
</feature>
<evidence type="ECO:0000256" key="8">
    <source>
        <dbReference type="PROSITE-ProRule" id="PRU00089"/>
    </source>
</evidence>
<feature type="compositionally biased region" description="Pro residues" evidence="9">
    <location>
        <begin position="194"/>
        <end position="212"/>
    </location>
</feature>
<dbReference type="PANTHER" id="PTHR11829">
    <property type="entry name" value="FORKHEAD BOX PROTEIN"/>
    <property type="match status" value="1"/>
</dbReference>
<dbReference type="PRINTS" id="PR00053">
    <property type="entry name" value="FORKHEAD"/>
</dbReference>
<dbReference type="InterPro" id="IPR036390">
    <property type="entry name" value="WH_DNA-bd_sf"/>
</dbReference>
<dbReference type="PROSITE" id="PS50039">
    <property type="entry name" value="FORK_HEAD_3"/>
    <property type="match status" value="1"/>
</dbReference>
<dbReference type="GO" id="GO:0009653">
    <property type="term" value="P:anatomical structure morphogenesis"/>
    <property type="evidence" value="ECO:0007669"/>
    <property type="project" value="TreeGrafter"/>
</dbReference>
<dbReference type="GO" id="GO:0030154">
    <property type="term" value="P:cell differentiation"/>
    <property type="evidence" value="ECO:0007669"/>
    <property type="project" value="UniProtKB-KW"/>
</dbReference>
<evidence type="ECO:0000256" key="5">
    <source>
        <dbReference type="ARBA" id="ARBA00023125"/>
    </source>
</evidence>
<protein>
    <recommendedName>
        <fullName evidence="7">Forkhead box protein L2</fullName>
    </recommendedName>
</protein>
<dbReference type="PROSITE" id="PS00658">
    <property type="entry name" value="FORK_HEAD_2"/>
    <property type="match status" value="1"/>
</dbReference>
<sequence>MAETDSGERRAPGTERDTEHITEPGTERGTEHITEHLTEPGTERDTEQSTEPVTKPGTAEWPQRPPYSYVALITMAIRASPEQRLPLSSIYAYIAERFPFYRDRSRHWQNSVRHNLSLNPCFRRLPRHYGRAGDWELHPAFHNMFPEGNYLLRRRHCRHPSASPPQPSGIPAATRAPPPSGMAGMASLPAALWAPPPSGIPPGPAEPRPPLLPEARPGPAAPWPPPPCAVPAVPSGCPQGPWAALVLGPRYPELPARGPPVPLPARGPPVPLPAWALRPAEPDAALTAELGARLAPAFR</sequence>
<reference evidence="11 12" key="1">
    <citation type="submission" date="2018-07" db="EMBL/GenBank/DDBJ databases">
        <title>A high quality draft genome assembly of the barn swallow (H. rustica rustica).</title>
        <authorList>
            <person name="Formenti G."/>
            <person name="Chiara M."/>
            <person name="Poveda L."/>
            <person name="Francoijs K.-J."/>
            <person name="Bonisoli-Alquati A."/>
            <person name="Canova L."/>
            <person name="Gianfranceschi L."/>
            <person name="Horner D.S."/>
            <person name="Saino N."/>
        </authorList>
    </citation>
    <scope>NUCLEOTIDE SEQUENCE [LARGE SCALE GENOMIC DNA]</scope>
    <source>
        <strain evidence="11">Chelidonia</strain>
        <tissue evidence="11">Blood</tissue>
    </source>
</reference>
<evidence type="ECO:0000256" key="1">
    <source>
        <dbReference type="ARBA" id="ARBA00004123"/>
    </source>
</evidence>
<dbReference type="Pfam" id="PF00250">
    <property type="entry name" value="Forkhead"/>
    <property type="match status" value="1"/>
</dbReference>
<dbReference type="InterPro" id="IPR018122">
    <property type="entry name" value="TF_fork_head_CS_1"/>
</dbReference>
<keyword evidence="5 8" id="KW-0238">DNA-binding</keyword>
<dbReference type="Gene3D" id="1.10.10.10">
    <property type="entry name" value="Winged helix-like DNA-binding domain superfamily/Winged helix DNA-binding domain"/>
    <property type="match status" value="1"/>
</dbReference>
<feature type="region of interest" description="Disordered" evidence="9">
    <location>
        <begin position="1"/>
        <end position="61"/>
    </location>
</feature>
<dbReference type="SUPFAM" id="SSF46785">
    <property type="entry name" value="Winged helix' DNA-binding domain"/>
    <property type="match status" value="1"/>
</dbReference>
<dbReference type="PANTHER" id="PTHR11829:SF411">
    <property type="entry name" value="FORKHEAD BOX PROTEIN L2"/>
    <property type="match status" value="1"/>
</dbReference>
<keyword evidence="4" id="KW-0832">Ubl conjugation</keyword>
<gene>
    <name evidence="11" type="ORF">DUI87_31801</name>
</gene>
<keyword evidence="12" id="KW-1185">Reference proteome</keyword>
<evidence type="ECO:0000256" key="2">
    <source>
        <dbReference type="ARBA" id="ARBA00022499"/>
    </source>
</evidence>
<proteinExistence type="predicted"/>
<dbReference type="AlphaFoldDB" id="A0A3M0ISS6"/>
<dbReference type="Proteomes" id="UP000269221">
    <property type="component" value="Unassembled WGS sequence"/>
</dbReference>
<dbReference type="GO" id="GO:0000978">
    <property type="term" value="F:RNA polymerase II cis-regulatory region sequence-specific DNA binding"/>
    <property type="evidence" value="ECO:0007669"/>
    <property type="project" value="TreeGrafter"/>
</dbReference>
<dbReference type="InterPro" id="IPR001766">
    <property type="entry name" value="Fork_head_dom"/>
</dbReference>
<evidence type="ECO:0000256" key="4">
    <source>
        <dbReference type="ARBA" id="ARBA00022843"/>
    </source>
</evidence>
<dbReference type="InterPro" id="IPR050211">
    <property type="entry name" value="FOX_domain-containing"/>
</dbReference>
<dbReference type="PROSITE" id="PS00657">
    <property type="entry name" value="FORK_HEAD_1"/>
    <property type="match status" value="1"/>
</dbReference>
<evidence type="ECO:0000256" key="3">
    <source>
        <dbReference type="ARBA" id="ARBA00022782"/>
    </source>
</evidence>